<dbReference type="AlphaFoldDB" id="A0A0A9AN42"/>
<name>A0A0A9AN42_ARUDO</name>
<evidence type="ECO:0000313" key="1">
    <source>
        <dbReference type="EMBL" id="JAD48507.1"/>
    </source>
</evidence>
<sequence>MPCCSYFLLDKNIGIYVVLSQMIRCHIFCTSDGIDKDLACSPILSCV</sequence>
<proteinExistence type="predicted"/>
<reference evidence="1" key="1">
    <citation type="submission" date="2014-09" db="EMBL/GenBank/DDBJ databases">
        <authorList>
            <person name="Magalhaes I.L.F."/>
            <person name="Oliveira U."/>
            <person name="Santos F.R."/>
            <person name="Vidigal T.H.D.A."/>
            <person name="Brescovit A.D."/>
            <person name="Santos A.J."/>
        </authorList>
    </citation>
    <scope>NUCLEOTIDE SEQUENCE</scope>
    <source>
        <tissue evidence="1">Shoot tissue taken approximately 20 cm above the soil surface</tissue>
    </source>
</reference>
<organism evidence="1">
    <name type="scientific">Arundo donax</name>
    <name type="common">Giant reed</name>
    <name type="synonym">Donax arundinaceus</name>
    <dbReference type="NCBI Taxonomy" id="35708"/>
    <lineage>
        <taxon>Eukaryota</taxon>
        <taxon>Viridiplantae</taxon>
        <taxon>Streptophyta</taxon>
        <taxon>Embryophyta</taxon>
        <taxon>Tracheophyta</taxon>
        <taxon>Spermatophyta</taxon>
        <taxon>Magnoliopsida</taxon>
        <taxon>Liliopsida</taxon>
        <taxon>Poales</taxon>
        <taxon>Poaceae</taxon>
        <taxon>PACMAD clade</taxon>
        <taxon>Arundinoideae</taxon>
        <taxon>Arundineae</taxon>
        <taxon>Arundo</taxon>
    </lineage>
</organism>
<dbReference type="EMBL" id="GBRH01249388">
    <property type="protein sequence ID" value="JAD48507.1"/>
    <property type="molecule type" value="Transcribed_RNA"/>
</dbReference>
<accession>A0A0A9AN42</accession>
<reference evidence="1" key="2">
    <citation type="journal article" date="2015" name="Data Brief">
        <title>Shoot transcriptome of the giant reed, Arundo donax.</title>
        <authorList>
            <person name="Barrero R.A."/>
            <person name="Guerrero F.D."/>
            <person name="Moolhuijzen P."/>
            <person name="Goolsby J.A."/>
            <person name="Tidwell J."/>
            <person name="Bellgard S.E."/>
            <person name="Bellgard M.I."/>
        </authorList>
    </citation>
    <scope>NUCLEOTIDE SEQUENCE</scope>
    <source>
        <tissue evidence="1">Shoot tissue taken approximately 20 cm above the soil surface</tissue>
    </source>
</reference>
<protein>
    <submittedName>
        <fullName evidence="1">Uncharacterized protein</fullName>
    </submittedName>
</protein>